<proteinExistence type="predicted"/>
<gene>
    <name evidence="1" type="ORF">CGOC_LOCUS1001</name>
</gene>
<accession>A0A3P6RRQ0</accession>
<name>A0A3P6RRQ0_CYLGO</name>
<protein>
    <submittedName>
        <fullName evidence="1">Uncharacterized protein</fullName>
    </submittedName>
</protein>
<dbReference type="EMBL" id="UYRV01001661">
    <property type="protein sequence ID" value="VDK47324.1"/>
    <property type="molecule type" value="Genomic_DNA"/>
</dbReference>
<evidence type="ECO:0000313" key="2">
    <source>
        <dbReference type="Proteomes" id="UP000271889"/>
    </source>
</evidence>
<dbReference type="AlphaFoldDB" id="A0A3P6RRQ0"/>
<dbReference type="Proteomes" id="UP000271889">
    <property type="component" value="Unassembled WGS sequence"/>
</dbReference>
<reference evidence="1 2" key="1">
    <citation type="submission" date="2018-11" db="EMBL/GenBank/DDBJ databases">
        <authorList>
            <consortium name="Pathogen Informatics"/>
        </authorList>
    </citation>
    <scope>NUCLEOTIDE SEQUENCE [LARGE SCALE GENOMIC DNA]</scope>
</reference>
<sequence length="49" mass="5912">MPKLNYFEDVNDEWILPTKQKLDPDKLPFLWKTMASGGFVCWSYWQCLK</sequence>
<organism evidence="1 2">
    <name type="scientific">Cylicostephanus goldi</name>
    <name type="common">Nematode worm</name>
    <dbReference type="NCBI Taxonomy" id="71465"/>
    <lineage>
        <taxon>Eukaryota</taxon>
        <taxon>Metazoa</taxon>
        <taxon>Ecdysozoa</taxon>
        <taxon>Nematoda</taxon>
        <taxon>Chromadorea</taxon>
        <taxon>Rhabditida</taxon>
        <taxon>Rhabditina</taxon>
        <taxon>Rhabditomorpha</taxon>
        <taxon>Strongyloidea</taxon>
        <taxon>Strongylidae</taxon>
        <taxon>Cylicostephanus</taxon>
    </lineage>
</organism>
<evidence type="ECO:0000313" key="1">
    <source>
        <dbReference type="EMBL" id="VDK47324.1"/>
    </source>
</evidence>
<keyword evidence="2" id="KW-1185">Reference proteome</keyword>